<organism evidence="2 3">
    <name type="scientific">Paragonimus heterotremus</name>
    <dbReference type="NCBI Taxonomy" id="100268"/>
    <lineage>
        <taxon>Eukaryota</taxon>
        <taxon>Metazoa</taxon>
        <taxon>Spiralia</taxon>
        <taxon>Lophotrochozoa</taxon>
        <taxon>Platyhelminthes</taxon>
        <taxon>Trematoda</taxon>
        <taxon>Digenea</taxon>
        <taxon>Plagiorchiida</taxon>
        <taxon>Troglotremata</taxon>
        <taxon>Troglotrematidae</taxon>
        <taxon>Paragonimus</taxon>
    </lineage>
</organism>
<name>A0A8J4WQZ1_9TREM</name>
<keyword evidence="1" id="KW-0732">Signal</keyword>
<gene>
    <name evidence="2" type="ORF">PHET_06106</name>
</gene>
<evidence type="ECO:0000313" key="2">
    <source>
        <dbReference type="EMBL" id="KAF5400240.1"/>
    </source>
</evidence>
<feature type="signal peptide" evidence="1">
    <location>
        <begin position="1"/>
        <end position="22"/>
    </location>
</feature>
<dbReference type="EMBL" id="LUCH01003353">
    <property type="protein sequence ID" value="KAF5400240.1"/>
    <property type="molecule type" value="Genomic_DNA"/>
</dbReference>
<dbReference type="Proteomes" id="UP000748531">
    <property type="component" value="Unassembled WGS sequence"/>
</dbReference>
<sequence>MKTFSVIISLSILAAMTMNCLGATIKTTVRMAKSPQNGICSYENEPEVPKARGLPVKSYSGYLKPSSPMMDKAGHYELLA</sequence>
<protein>
    <submittedName>
        <fullName evidence="2">Uncharacterized protein</fullName>
    </submittedName>
</protein>
<proteinExistence type="predicted"/>
<evidence type="ECO:0000256" key="1">
    <source>
        <dbReference type="SAM" id="SignalP"/>
    </source>
</evidence>
<accession>A0A8J4WQZ1</accession>
<feature type="chain" id="PRO_5035236417" evidence="1">
    <location>
        <begin position="23"/>
        <end position="80"/>
    </location>
</feature>
<evidence type="ECO:0000313" key="3">
    <source>
        <dbReference type="Proteomes" id="UP000748531"/>
    </source>
</evidence>
<keyword evidence="3" id="KW-1185">Reference proteome</keyword>
<reference evidence="2" key="1">
    <citation type="submission" date="2019-05" db="EMBL/GenBank/DDBJ databases">
        <title>Annotation for the trematode Paragonimus heterotremus.</title>
        <authorList>
            <person name="Choi Y.-J."/>
        </authorList>
    </citation>
    <scope>NUCLEOTIDE SEQUENCE</scope>
    <source>
        <strain evidence="2">LC</strain>
    </source>
</reference>
<dbReference type="AlphaFoldDB" id="A0A8J4WQZ1"/>
<comment type="caution">
    <text evidence="2">The sequence shown here is derived from an EMBL/GenBank/DDBJ whole genome shotgun (WGS) entry which is preliminary data.</text>
</comment>